<comment type="caution">
    <text evidence="5">The sequence shown here is derived from an EMBL/GenBank/DDBJ whole genome shotgun (WGS) entry which is preliminary data.</text>
</comment>
<dbReference type="InterPro" id="IPR052462">
    <property type="entry name" value="SLIRP/GR-RBP-like"/>
</dbReference>
<dbReference type="Gene3D" id="3.30.70.330">
    <property type="match status" value="2"/>
</dbReference>
<dbReference type="EMBL" id="JARBDR010000342">
    <property type="protein sequence ID" value="KAJ8313831.1"/>
    <property type="molecule type" value="Genomic_DNA"/>
</dbReference>
<evidence type="ECO:0000256" key="3">
    <source>
        <dbReference type="SAM" id="MobiDB-lite"/>
    </source>
</evidence>
<dbReference type="SUPFAM" id="SSF54928">
    <property type="entry name" value="RNA-binding domain, RBD"/>
    <property type="match status" value="1"/>
</dbReference>
<keyword evidence="6" id="KW-1185">Reference proteome</keyword>
<dbReference type="Proteomes" id="UP001217089">
    <property type="component" value="Unassembled WGS sequence"/>
</dbReference>
<dbReference type="InterPro" id="IPR000504">
    <property type="entry name" value="RRM_dom"/>
</dbReference>
<evidence type="ECO:0000256" key="1">
    <source>
        <dbReference type="ARBA" id="ARBA00022884"/>
    </source>
</evidence>
<gene>
    <name evidence="5" type="ORF">KUTeg_008392</name>
</gene>
<dbReference type="InterPro" id="IPR012677">
    <property type="entry name" value="Nucleotide-bd_a/b_plait_sf"/>
</dbReference>
<organism evidence="5 6">
    <name type="scientific">Tegillarca granosa</name>
    <name type="common">Malaysian cockle</name>
    <name type="synonym">Anadara granosa</name>
    <dbReference type="NCBI Taxonomy" id="220873"/>
    <lineage>
        <taxon>Eukaryota</taxon>
        <taxon>Metazoa</taxon>
        <taxon>Spiralia</taxon>
        <taxon>Lophotrochozoa</taxon>
        <taxon>Mollusca</taxon>
        <taxon>Bivalvia</taxon>
        <taxon>Autobranchia</taxon>
        <taxon>Pteriomorphia</taxon>
        <taxon>Arcoida</taxon>
        <taxon>Arcoidea</taxon>
        <taxon>Arcidae</taxon>
        <taxon>Tegillarca</taxon>
    </lineage>
</organism>
<evidence type="ECO:0000259" key="4">
    <source>
        <dbReference type="PROSITE" id="PS50102"/>
    </source>
</evidence>
<dbReference type="InterPro" id="IPR035979">
    <property type="entry name" value="RBD_domain_sf"/>
</dbReference>
<protein>
    <recommendedName>
        <fullName evidence="4">RRM domain-containing protein</fullName>
    </recommendedName>
</protein>
<feature type="compositionally biased region" description="Basic and acidic residues" evidence="3">
    <location>
        <begin position="233"/>
        <end position="254"/>
    </location>
</feature>
<evidence type="ECO:0000313" key="6">
    <source>
        <dbReference type="Proteomes" id="UP001217089"/>
    </source>
</evidence>
<proteinExistence type="predicted"/>
<keyword evidence="1 2" id="KW-0694">RNA-binding</keyword>
<dbReference type="SMART" id="SM00360">
    <property type="entry name" value="RRM"/>
    <property type="match status" value="2"/>
</dbReference>
<feature type="domain" description="RRM" evidence="4">
    <location>
        <begin position="167"/>
        <end position="239"/>
    </location>
</feature>
<dbReference type="Pfam" id="PF00076">
    <property type="entry name" value="RRM_1"/>
    <property type="match status" value="2"/>
</dbReference>
<sequence length="254" mass="28678">MIIIEIKYSPSYYRGLLSRVVYIKFAKASEAALALEEMNGRVIQGHPKPLKKYGDIDSVTIVSDRHTGENKGFGYVRFHRPYHAALAFEGCDPRHKRGFSEMGGREPLQQDFAPQFMMPDPSKNRVLSTATANSMGMAGKGMERVPYCSIPLPFPQPMRPEDTEVIQRLFIVCQPSGIQEKVLRDAFCRFGNLIDVYLLPAKNYGYAKFASKESAMRAIQTLHGQNLAGNRLKVLEAEPPRPHDDDEPSKKQRM</sequence>
<evidence type="ECO:0000313" key="5">
    <source>
        <dbReference type="EMBL" id="KAJ8313831.1"/>
    </source>
</evidence>
<name>A0ABQ9FB76_TEGGR</name>
<dbReference type="PANTHER" id="PTHR48027">
    <property type="entry name" value="HETEROGENEOUS NUCLEAR RIBONUCLEOPROTEIN 87F-RELATED"/>
    <property type="match status" value="1"/>
</dbReference>
<feature type="region of interest" description="Disordered" evidence="3">
    <location>
        <begin position="231"/>
        <end position="254"/>
    </location>
</feature>
<accession>A0ABQ9FB76</accession>
<evidence type="ECO:0000256" key="2">
    <source>
        <dbReference type="PROSITE-ProRule" id="PRU00176"/>
    </source>
</evidence>
<reference evidence="5 6" key="1">
    <citation type="submission" date="2022-12" db="EMBL/GenBank/DDBJ databases">
        <title>Chromosome-level genome of Tegillarca granosa.</title>
        <authorList>
            <person name="Kim J."/>
        </authorList>
    </citation>
    <scope>NUCLEOTIDE SEQUENCE [LARGE SCALE GENOMIC DNA]</scope>
    <source>
        <strain evidence="5">Teg-2019</strain>
        <tissue evidence="5">Adductor muscle</tissue>
    </source>
</reference>
<dbReference type="PROSITE" id="PS50102">
    <property type="entry name" value="RRM"/>
    <property type="match status" value="2"/>
</dbReference>
<feature type="domain" description="RRM" evidence="4">
    <location>
        <begin position="19"/>
        <end position="115"/>
    </location>
</feature>